<accession>A0A0R1H2W7</accession>
<sequence length="140" mass="15977">MIASALVYDILMASTELRTKLDAVRGKTDPNDGIYNGTPDFDNWTDIQIVDLSPWLRISDLPGDAAEYSDDDRLLEYPRVQVDFWTRKELLPDASAIDEIIKKVMHDAGWERVYHNSYADHDTPALRMTIAYFQSQGLPV</sequence>
<gene>
    <name evidence="1" type="ORF">FC07_GL002646</name>
</gene>
<evidence type="ECO:0000313" key="1">
    <source>
        <dbReference type="EMBL" id="KRK40893.1"/>
    </source>
</evidence>
<dbReference type="EMBL" id="AZDA01000003">
    <property type="protein sequence ID" value="KRK40893.1"/>
    <property type="molecule type" value="Genomic_DNA"/>
</dbReference>
<dbReference type="RefSeq" id="WP_235807422.1">
    <property type="nucleotide sequence ID" value="NZ_AZDA01000003.1"/>
</dbReference>
<dbReference type="Proteomes" id="UP000051461">
    <property type="component" value="Unassembled WGS sequence"/>
</dbReference>
<protein>
    <submittedName>
        <fullName evidence="1">Uncharacterized protein</fullName>
    </submittedName>
</protein>
<reference evidence="1 2" key="1">
    <citation type="journal article" date="2015" name="Genome Announc.">
        <title>Expanding the biotechnology potential of lactobacilli through comparative genomics of 213 strains and associated genera.</title>
        <authorList>
            <person name="Sun Z."/>
            <person name="Harris H.M."/>
            <person name="McCann A."/>
            <person name="Guo C."/>
            <person name="Argimon S."/>
            <person name="Zhang W."/>
            <person name="Yang X."/>
            <person name="Jeffery I.B."/>
            <person name="Cooney J.C."/>
            <person name="Kagawa T.F."/>
            <person name="Liu W."/>
            <person name="Song Y."/>
            <person name="Salvetti E."/>
            <person name="Wrobel A."/>
            <person name="Rasinkangas P."/>
            <person name="Parkhill J."/>
            <person name="Rea M.C."/>
            <person name="O'Sullivan O."/>
            <person name="Ritari J."/>
            <person name="Douillard F.P."/>
            <person name="Paul Ross R."/>
            <person name="Yang R."/>
            <person name="Briner A.E."/>
            <person name="Felis G.E."/>
            <person name="de Vos W.M."/>
            <person name="Barrangou R."/>
            <person name="Klaenhammer T.R."/>
            <person name="Caufield P.W."/>
            <person name="Cui Y."/>
            <person name="Zhang H."/>
            <person name="O'Toole P.W."/>
        </authorList>
    </citation>
    <scope>NUCLEOTIDE SEQUENCE [LARGE SCALE GENOMIC DNA]</scope>
    <source>
        <strain evidence="1 2">DSM 20003</strain>
    </source>
</reference>
<keyword evidence="2" id="KW-1185">Reference proteome</keyword>
<dbReference type="PATRIC" id="fig|1423726.3.peg.2755"/>
<dbReference type="STRING" id="1423726.FC07_GL002646"/>
<organism evidence="1 2">
    <name type="scientific">Loigolactobacillus bifermentans DSM 20003</name>
    <dbReference type="NCBI Taxonomy" id="1423726"/>
    <lineage>
        <taxon>Bacteria</taxon>
        <taxon>Bacillati</taxon>
        <taxon>Bacillota</taxon>
        <taxon>Bacilli</taxon>
        <taxon>Lactobacillales</taxon>
        <taxon>Lactobacillaceae</taxon>
        <taxon>Loigolactobacillus</taxon>
    </lineage>
</organism>
<proteinExistence type="predicted"/>
<evidence type="ECO:0000313" key="2">
    <source>
        <dbReference type="Proteomes" id="UP000051461"/>
    </source>
</evidence>
<comment type="caution">
    <text evidence="1">The sequence shown here is derived from an EMBL/GenBank/DDBJ whole genome shotgun (WGS) entry which is preliminary data.</text>
</comment>
<name>A0A0R1H2W7_9LACO</name>
<dbReference type="AlphaFoldDB" id="A0A0R1H2W7"/>